<protein>
    <submittedName>
        <fullName evidence="1">Putative baseplate assembly protein</fullName>
    </submittedName>
</protein>
<name>A0A4C2ELV8_9EURY</name>
<evidence type="ECO:0000313" key="2">
    <source>
        <dbReference type="Proteomes" id="UP000304382"/>
    </source>
</evidence>
<evidence type="ECO:0000313" key="1">
    <source>
        <dbReference type="EMBL" id="GCF15375.1"/>
    </source>
</evidence>
<dbReference type="EMBL" id="BIXZ01000007">
    <property type="protein sequence ID" value="GCF15375.1"/>
    <property type="molecule type" value="Genomic_DNA"/>
</dbReference>
<dbReference type="OrthoDB" id="148267at2157"/>
<keyword evidence="2" id="KW-1185">Reference proteome</keyword>
<organism evidence="1 2">
    <name type="scientific">Haloarcula mannanilytica</name>
    <dbReference type="NCBI Taxonomy" id="2509225"/>
    <lineage>
        <taxon>Archaea</taxon>
        <taxon>Methanobacteriati</taxon>
        <taxon>Methanobacteriota</taxon>
        <taxon>Stenosarchaea group</taxon>
        <taxon>Halobacteria</taxon>
        <taxon>Halobacteriales</taxon>
        <taxon>Haloarculaceae</taxon>
        <taxon>Haloarcula</taxon>
    </lineage>
</organism>
<accession>A0A4C2ELV8</accession>
<dbReference type="NCBIfam" id="TIGR02243">
    <property type="entry name" value="putative baseplate assembly protein"/>
    <property type="match status" value="1"/>
</dbReference>
<gene>
    <name evidence="1" type="ORF">Harman_33100</name>
</gene>
<dbReference type="Proteomes" id="UP000304382">
    <property type="component" value="Unassembled WGS sequence"/>
</dbReference>
<dbReference type="InterPro" id="IPR011749">
    <property type="entry name" value="CHP02243"/>
</dbReference>
<sequence length="687" mass="75340">MGVDVPDLDDREFEEFLEDARSRIPVHSDSWTDHNAHDPGITFLELFAWIAETDDYRLDRVTDEHIEQYLRLVDVQPHPPTRATARVAVSVPDDLNGAVVRDREPLRADVSPSSVERFRARGRTELTSATVDAVISVHRAGRSDDTVANESAEMSFRAFGDDPAADDALYLGFQSDPFAAVSRLNLDIEYDDADLPDPATHGDEIGRFEPSHRVVWEYYVTPTDEDQRDGSWFDDTRWQAFADTVSETAVRDGTTALYESGCVSLPEPPDWPSTPATFFGGNDPHYWVRGRLAQCEPPGPSPACDAPDGSSEVPQVHYEIPPQLSAVRTNVFEVEHASMATSVDCETLDQPDTVTLKRHGGPTTTARPRQRFHFDRAPVQTATITVGGQPWDEVPDFAGSGPDDRHYVLNRANGVVRFGNGVQGAIPEPDQDVIATDCEFGGGDDGNVPASTEWRFECGLLANDVAIEPLGSASGGSDAESVDAALARATESQDTPFRTVTQADYSYVATHTPGLRFGRAKVLTGGTDREPADPIRVVVVPFSPPDVRPYPSAGFLEAVDCHLKRHALLTDDVTAVTPTYVDVKVEADIRIVEGTLPEARRRACETAVREFLDPLRGFEGDGWPFGRPVYVSEIYELLEETEGVDTVVDVDVATEDGTDSDRDTALPALEAVTVRILEEPEDCGREF</sequence>
<dbReference type="RefSeq" id="WP_137684894.1">
    <property type="nucleotide sequence ID" value="NZ_BIXZ01000007.1"/>
</dbReference>
<reference evidence="1 2" key="1">
    <citation type="submission" date="2019-02" db="EMBL/GenBank/DDBJ databases">
        <title>Haloarcula mannanilyticum sp. nov., a mannan degrading haloarchaeon isolated from commercial salt.</title>
        <authorList>
            <person name="Enomoto S."/>
            <person name="Shimane Y."/>
            <person name="Kamekura M."/>
            <person name="Ito T."/>
            <person name="Moriya O."/>
            <person name="Ihara K."/>
            <person name="Takahashi-Ando N."/>
            <person name="Fukushima Y."/>
            <person name="Yoshida Y."/>
            <person name="Usama R."/>
            <person name="Takai K."/>
            <person name="Minegishi H."/>
        </authorList>
    </citation>
    <scope>NUCLEOTIDE SEQUENCE [LARGE SCALE GENOMIC DNA]</scope>
    <source>
        <strain evidence="1 2">MD130-1</strain>
    </source>
</reference>
<comment type="caution">
    <text evidence="1">The sequence shown here is derived from an EMBL/GenBank/DDBJ whole genome shotgun (WGS) entry which is preliminary data.</text>
</comment>
<dbReference type="AlphaFoldDB" id="A0A4C2ELV8"/>
<proteinExistence type="predicted"/>